<name>A0AAU8KYA3_9VIRU</name>
<dbReference type="InterPro" id="IPR054440">
    <property type="entry name" value="Gp32-like"/>
</dbReference>
<organism evidence="1">
    <name type="scientific">Acinetobacter phage vB_Ab_01_KEN_01</name>
    <dbReference type="NCBI Taxonomy" id="3143010"/>
    <lineage>
        <taxon>Viruses</taxon>
    </lineage>
</organism>
<dbReference type="EMBL" id="PP841127">
    <property type="protein sequence ID" value="XCN27049.1"/>
    <property type="molecule type" value="Genomic_DNA"/>
</dbReference>
<accession>A0AAU8KYA3</accession>
<evidence type="ECO:0000313" key="1">
    <source>
        <dbReference type="EMBL" id="XCN27049.1"/>
    </source>
</evidence>
<reference evidence="1" key="1">
    <citation type="submission" date="2024-05" db="EMBL/GenBank/DDBJ databases">
        <title>Complete Genome Sequences of 14 Acinetobacter baumannii phages isolated in Kenya.</title>
        <authorList>
            <person name="Mwai F."/>
            <person name="Kigen C."/>
            <person name="Makobe C."/>
            <person name="Georges M."/>
            <person name="Mutai I."/>
            <person name="Odoyo E."/>
            <person name="Gachoya M."/>
            <person name="Musila L."/>
        </authorList>
    </citation>
    <scope>NUCLEOTIDE SEQUENCE</scope>
</reference>
<gene>
    <name evidence="1" type="ORF">SMMRWMVJ_CDS0061</name>
</gene>
<proteinExistence type="predicted"/>
<protein>
    <submittedName>
        <fullName evidence="1">Virion structural protein</fullName>
    </submittedName>
</protein>
<dbReference type="Pfam" id="PF22764">
    <property type="entry name" value="E217_Gp32"/>
    <property type="match status" value="1"/>
</dbReference>
<sequence>MAMGLNPNTITSANSIVQFRCAGLYDDWITIEGAQSDAFVTFSDVTLAQTRVGVDGKQSMGFIPHETPITVSLEANSRSVPVLETVYNDFIQNMEVRRCEFQISYPSVKRKQTLTGTMVAKSGGTGIAQLLNGHTYNFNMMSSGIEETN</sequence>